<feature type="region of interest" description="Disordered" evidence="1">
    <location>
        <begin position="366"/>
        <end position="461"/>
    </location>
</feature>
<feature type="compositionally biased region" description="Polar residues" evidence="1">
    <location>
        <begin position="143"/>
        <end position="157"/>
    </location>
</feature>
<protein>
    <submittedName>
        <fullName evidence="2">Uncharacterized protein</fullName>
    </submittedName>
</protein>
<proteinExistence type="predicted"/>
<sequence length="461" mass="50084">MLAAHKDQENLVSIHQANAVNKHQNQGSTRSTLQPRTPGARYPKTPLRIPLNDENAARVLGGKSILANKTKEDRTQWVTPAEPRTARAVLGDKTTNAKARVSQQTIGKTPALHEVEKSQAKPITVSRPKQSAPKVDPAKLQILQDTTSDPLSFSEPDTNLPPPEPLPYESDVWPDGVLTFDALRPENRMKGYFEYYHNQRDENGMTRVDREAKAAQERRFIEADARIRKDLDEDFKWDLGLFDSPKKTQQIVPARDPASMRRKIIRPPGTKKAPSTINSRRAALALGMGSKPATPTLLRRPLVARPAPSTNANTSRLPSFMQPTAAKPRIAVDAARNPSSAAGITASRSTLGYTKGRNAASAIHAVGHARNRSERDPSRAGAGAAGGDETIAPAGRAGEQVVAKPVFVSIFDEPPKDDDEDNGDDCDGSLFGGDDDDDAAVNPLCDAENENEGDFRLEGNL</sequence>
<feature type="region of interest" description="Disordered" evidence="1">
    <location>
        <begin position="19"/>
        <end position="47"/>
    </location>
</feature>
<name>A0AAN9U845_9PEZI</name>
<reference evidence="2 3" key="1">
    <citation type="journal article" date="2023" name="PLoS ONE">
        <title>Cytospora paraplurivora sp. nov. isolated from orchards with fruit tree decline syndrome in Ontario, Canada.</title>
        <authorList>
            <person name="Ilyukhin E."/>
            <person name="Nguyen H.D.T."/>
            <person name="Castle A.J."/>
            <person name="Ellouze W."/>
        </authorList>
    </citation>
    <scope>NUCLEOTIDE SEQUENCE [LARGE SCALE GENOMIC DNA]</scope>
    <source>
        <strain evidence="2 3">FDS-564</strain>
    </source>
</reference>
<dbReference type="AlphaFoldDB" id="A0AAN9U845"/>
<evidence type="ECO:0000256" key="1">
    <source>
        <dbReference type="SAM" id="MobiDB-lite"/>
    </source>
</evidence>
<comment type="caution">
    <text evidence="2">The sequence shown here is derived from an EMBL/GenBank/DDBJ whole genome shotgun (WGS) entry which is preliminary data.</text>
</comment>
<dbReference type="Proteomes" id="UP001320245">
    <property type="component" value="Unassembled WGS sequence"/>
</dbReference>
<feature type="compositionally biased region" description="Polar residues" evidence="1">
    <location>
        <begin position="94"/>
        <end position="107"/>
    </location>
</feature>
<evidence type="ECO:0000313" key="2">
    <source>
        <dbReference type="EMBL" id="KAK7735629.1"/>
    </source>
</evidence>
<gene>
    <name evidence="2" type="ORF">SLS53_007369</name>
</gene>
<accession>A0AAN9U845</accession>
<keyword evidence="3" id="KW-1185">Reference proteome</keyword>
<feature type="compositionally biased region" description="Acidic residues" evidence="1">
    <location>
        <begin position="415"/>
        <end position="439"/>
    </location>
</feature>
<evidence type="ECO:0000313" key="3">
    <source>
        <dbReference type="Proteomes" id="UP001320245"/>
    </source>
</evidence>
<feature type="region of interest" description="Disordered" evidence="1">
    <location>
        <begin position="94"/>
        <end position="172"/>
    </location>
</feature>
<dbReference type="EMBL" id="JAJSPL020000037">
    <property type="protein sequence ID" value="KAK7735629.1"/>
    <property type="molecule type" value="Genomic_DNA"/>
</dbReference>
<feature type="compositionally biased region" description="Polar residues" evidence="1">
    <location>
        <begin position="19"/>
        <end position="35"/>
    </location>
</feature>
<organism evidence="2 3">
    <name type="scientific">Cytospora paraplurivora</name>
    <dbReference type="NCBI Taxonomy" id="2898453"/>
    <lineage>
        <taxon>Eukaryota</taxon>
        <taxon>Fungi</taxon>
        <taxon>Dikarya</taxon>
        <taxon>Ascomycota</taxon>
        <taxon>Pezizomycotina</taxon>
        <taxon>Sordariomycetes</taxon>
        <taxon>Sordariomycetidae</taxon>
        <taxon>Diaporthales</taxon>
        <taxon>Cytosporaceae</taxon>
        <taxon>Cytospora</taxon>
    </lineage>
</organism>